<evidence type="ECO:0000313" key="7">
    <source>
        <dbReference type="Proteomes" id="UP000276055"/>
    </source>
</evidence>
<dbReference type="Pfam" id="PF03861">
    <property type="entry name" value="ANTAR"/>
    <property type="match status" value="1"/>
</dbReference>
<dbReference type="Pfam" id="PF13185">
    <property type="entry name" value="GAF_2"/>
    <property type="match status" value="1"/>
</dbReference>
<keyword evidence="2" id="KW-0418">Kinase</keyword>
<dbReference type="Gene3D" id="1.10.10.10">
    <property type="entry name" value="Winged helix-like DNA-binding domain superfamily/Winged helix DNA-binding domain"/>
    <property type="match status" value="1"/>
</dbReference>
<dbReference type="InterPro" id="IPR005561">
    <property type="entry name" value="ANTAR"/>
</dbReference>
<dbReference type="GO" id="GO:0016301">
    <property type="term" value="F:kinase activity"/>
    <property type="evidence" value="ECO:0007669"/>
    <property type="project" value="UniProtKB-KW"/>
</dbReference>
<keyword evidence="4" id="KW-0804">Transcription</keyword>
<name>A0A495EVF4_9MICC</name>
<dbReference type="SMART" id="SM01012">
    <property type="entry name" value="ANTAR"/>
    <property type="match status" value="1"/>
</dbReference>
<keyword evidence="3" id="KW-0805">Transcription regulation</keyword>
<sequence length="245" mass="26228">MANNSIGHDAALHLQDLLLGTDNVEDFLGQLAVFSAAELSRAAGAEIECGVTLQRRKRTMTVAGSSPQAVTLDRIEQSLGDGPCIEALRTKAVVLLADVDTDPRWPAYQRQLAASGCRSTLGVPLEIGEDAAAALNFFGSETGLFTEDIITEAAGFADLAGRALRLAVRLGTFQSRAEDLQAALENRTSINLACGVIMAQNRCSQDQAMAILTRVSSNRNQKLREVAADVLRNVTSEEVRTHFDA</sequence>
<evidence type="ECO:0000256" key="3">
    <source>
        <dbReference type="ARBA" id="ARBA00023015"/>
    </source>
</evidence>
<evidence type="ECO:0000256" key="1">
    <source>
        <dbReference type="ARBA" id="ARBA00022679"/>
    </source>
</evidence>
<dbReference type="Gene3D" id="3.30.450.40">
    <property type="match status" value="1"/>
</dbReference>
<feature type="domain" description="ANTAR" evidence="5">
    <location>
        <begin position="170"/>
        <end position="231"/>
    </location>
</feature>
<dbReference type="SMART" id="SM00065">
    <property type="entry name" value="GAF"/>
    <property type="match status" value="1"/>
</dbReference>
<dbReference type="SUPFAM" id="SSF55781">
    <property type="entry name" value="GAF domain-like"/>
    <property type="match status" value="1"/>
</dbReference>
<comment type="caution">
    <text evidence="6">The sequence shown here is derived from an EMBL/GenBank/DDBJ whole genome shotgun (WGS) entry which is preliminary data.</text>
</comment>
<protein>
    <submittedName>
        <fullName evidence="6">GAF domain-containing protein</fullName>
    </submittedName>
</protein>
<evidence type="ECO:0000256" key="4">
    <source>
        <dbReference type="ARBA" id="ARBA00023163"/>
    </source>
</evidence>
<dbReference type="InterPro" id="IPR011006">
    <property type="entry name" value="CheY-like_superfamily"/>
</dbReference>
<gene>
    <name evidence="6" type="ORF">C8D78_1404</name>
</gene>
<accession>A0A495EVF4</accession>
<dbReference type="AlphaFoldDB" id="A0A495EVF4"/>
<dbReference type="PIRSF" id="PIRSF036625">
    <property type="entry name" value="GAF_ANTAR"/>
    <property type="match status" value="1"/>
</dbReference>
<evidence type="ECO:0000259" key="5">
    <source>
        <dbReference type="PROSITE" id="PS50921"/>
    </source>
</evidence>
<dbReference type="SUPFAM" id="SSF52172">
    <property type="entry name" value="CheY-like"/>
    <property type="match status" value="1"/>
</dbReference>
<dbReference type="InterPro" id="IPR029016">
    <property type="entry name" value="GAF-like_dom_sf"/>
</dbReference>
<dbReference type="EMBL" id="RBIR01000002">
    <property type="protein sequence ID" value="RKR20762.1"/>
    <property type="molecule type" value="Genomic_DNA"/>
</dbReference>
<organism evidence="6 7">
    <name type="scientific">Arthrobacter oryzae</name>
    <dbReference type="NCBI Taxonomy" id="409290"/>
    <lineage>
        <taxon>Bacteria</taxon>
        <taxon>Bacillati</taxon>
        <taxon>Actinomycetota</taxon>
        <taxon>Actinomycetes</taxon>
        <taxon>Micrococcales</taxon>
        <taxon>Micrococcaceae</taxon>
        <taxon>Arthrobacter</taxon>
    </lineage>
</organism>
<dbReference type="InterPro" id="IPR012074">
    <property type="entry name" value="GAF_ANTAR"/>
</dbReference>
<dbReference type="PROSITE" id="PS50921">
    <property type="entry name" value="ANTAR"/>
    <property type="match status" value="1"/>
</dbReference>
<evidence type="ECO:0000313" key="6">
    <source>
        <dbReference type="EMBL" id="RKR20762.1"/>
    </source>
</evidence>
<dbReference type="InterPro" id="IPR036388">
    <property type="entry name" value="WH-like_DNA-bd_sf"/>
</dbReference>
<dbReference type="RefSeq" id="WP_120951418.1">
    <property type="nucleotide sequence ID" value="NZ_RBIR01000002.1"/>
</dbReference>
<proteinExistence type="predicted"/>
<dbReference type="Proteomes" id="UP000276055">
    <property type="component" value="Unassembled WGS sequence"/>
</dbReference>
<dbReference type="OrthoDB" id="3820533at2"/>
<evidence type="ECO:0000256" key="2">
    <source>
        <dbReference type="ARBA" id="ARBA00022777"/>
    </source>
</evidence>
<reference evidence="6 7" key="1">
    <citation type="submission" date="2018-10" db="EMBL/GenBank/DDBJ databases">
        <title>Genomic Encyclopedia of Type Strains, Phase IV (KMG-IV): sequencing the most valuable type-strain genomes for metagenomic binning, comparative biology and taxonomic classification.</title>
        <authorList>
            <person name="Goeker M."/>
        </authorList>
    </citation>
    <scope>NUCLEOTIDE SEQUENCE [LARGE SCALE GENOMIC DNA]</scope>
    <source>
        <strain evidence="6 7">DSM 25586</strain>
    </source>
</reference>
<keyword evidence="1" id="KW-0808">Transferase</keyword>
<dbReference type="InterPro" id="IPR003018">
    <property type="entry name" value="GAF"/>
</dbReference>
<dbReference type="GO" id="GO:0003723">
    <property type="term" value="F:RNA binding"/>
    <property type="evidence" value="ECO:0007669"/>
    <property type="project" value="InterPro"/>
</dbReference>